<evidence type="ECO:0000259" key="2">
    <source>
        <dbReference type="PROSITE" id="PS50404"/>
    </source>
</evidence>
<dbReference type="EMBL" id="CAJPIZ010011555">
    <property type="protein sequence ID" value="CAG2113210.1"/>
    <property type="molecule type" value="Genomic_DNA"/>
</dbReference>
<dbReference type="PANTHER" id="PTHR43969">
    <property type="entry name" value="GLUTATHIONE S TRANSFERASE D10, ISOFORM A-RELATED"/>
    <property type="match status" value="1"/>
</dbReference>
<dbReference type="CDD" id="cd03045">
    <property type="entry name" value="GST_N_Delta_Epsilon"/>
    <property type="match status" value="1"/>
</dbReference>
<dbReference type="GO" id="GO:0004364">
    <property type="term" value="F:glutathione transferase activity"/>
    <property type="evidence" value="ECO:0007669"/>
    <property type="project" value="TreeGrafter"/>
</dbReference>
<evidence type="ECO:0000256" key="1">
    <source>
        <dbReference type="ARBA" id="ARBA00011738"/>
    </source>
</evidence>
<dbReference type="InterPro" id="IPR036282">
    <property type="entry name" value="Glutathione-S-Trfase_C_sf"/>
</dbReference>
<dbReference type="SUPFAM" id="SSF52833">
    <property type="entry name" value="Thioredoxin-like"/>
    <property type="match status" value="1"/>
</dbReference>
<dbReference type="Pfam" id="PF00043">
    <property type="entry name" value="GST_C"/>
    <property type="match status" value="1"/>
</dbReference>
<dbReference type="InterPro" id="IPR004045">
    <property type="entry name" value="Glutathione_S-Trfase_N"/>
</dbReference>
<dbReference type="PROSITE" id="PS50404">
    <property type="entry name" value="GST_NTER"/>
    <property type="match status" value="1"/>
</dbReference>
<accession>A0A7R9L0U3</accession>
<dbReference type="GO" id="GO:0006749">
    <property type="term" value="P:glutathione metabolic process"/>
    <property type="evidence" value="ECO:0007669"/>
    <property type="project" value="TreeGrafter"/>
</dbReference>
<dbReference type="SUPFAM" id="SSF47616">
    <property type="entry name" value="GST C-terminal domain-like"/>
    <property type="match status" value="1"/>
</dbReference>
<dbReference type="PROSITE" id="PS50405">
    <property type="entry name" value="GST_CTER"/>
    <property type="match status" value="1"/>
</dbReference>
<organism evidence="4">
    <name type="scientific">Medioppia subpectinata</name>
    <dbReference type="NCBI Taxonomy" id="1979941"/>
    <lineage>
        <taxon>Eukaryota</taxon>
        <taxon>Metazoa</taxon>
        <taxon>Ecdysozoa</taxon>
        <taxon>Arthropoda</taxon>
        <taxon>Chelicerata</taxon>
        <taxon>Arachnida</taxon>
        <taxon>Acari</taxon>
        <taxon>Acariformes</taxon>
        <taxon>Sarcoptiformes</taxon>
        <taxon>Oribatida</taxon>
        <taxon>Brachypylina</taxon>
        <taxon>Oppioidea</taxon>
        <taxon>Oppiidae</taxon>
        <taxon>Medioppia</taxon>
    </lineage>
</organism>
<dbReference type="Gene3D" id="3.40.30.10">
    <property type="entry name" value="Glutaredoxin"/>
    <property type="match status" value="1"/>
</dbReference>
<dbReference type="SFLD" id="SFLDG01153">
    <property type="entry name" value="Main.4:_Theta-like"/>
    <property type="match status" value="1"/>
</dbReference>
<feature type="domain" description="GST N-terminal" evidence="2">
    <location>
        <begin position="1"/>
        <end position="82"/>
    </location>
</feature>
<gene>
    <name evidence="4" type="ORF">OSB1V03_LOCUS13182</name>
</gene>
<dbReference type="AlphaFoldDB" id="A0A7R9L0U3"/>
<dbReference type="Proteomes" id="UP000759131">
    <property type="component" value="Unassembled WGS sequence"/>
</dbReference>
<keyword evidence="5" id="KW-1185">Reference proteome</keyword>
<feature type="domain" description="GST C-terminal" evidence="3">
    <location>
        <begin position="88"/>
        <end position="208"/>
    </location>
</feature>
<dbReference type="CDD" id="cd03177">
    <property type="entry name" value="GST_C_Delta_Epsilon"/>
    <property type="match status" value="1"/>
</dbReference>
<dbReference type="EMBL" id="OC866130">
    <property type="protein sequence ID" value="CAD7632780.1"/>
    <property type="molecule type" value="Genomic_DNA"/>
</dbReference>
<dbReference type="SFLD" id="SFLDS00019">
    <property type="entry name" value="Glutathione_Transferase_(cytos"/>
    <property type="match status" value="1"/>
</dbReference>
<protein>
    <recommendedName>
        <fullName evidence="6">Glutathione S-transferase</fullName>
    </recommendedName>
</protein>
<dbReference type="InterPro" id="IPR004046">
    <property type="entry name" value="GST_C"/>
</dbReference>
<dbReference type="InterPro" id="IPR040079">
    <property type="entry name" value="Glutathione_S-Trfase"/>
</dbReference>
<dbReference type="PANTHER" id="PTHR43969:SF9">
    <property type="entry name" value="GLUTATHIONE S TRANSFERASE D10, ISOFORM A-RELATED"/>
    <property type="match status" value="1"/>
</dbReference>
<dbReference type="OrthoDB" id="37920at2759"/>
<name>A0A7R9L0U3_9ACAR</name>
<reference evidence="4" key="1">
    <citation type="submission" date="2020-11" db="EMBL/GenBank/DDBJ databases">
        <authorList>
            <person name="Tran Van P."/>
        </authorList>
    </citation>
    <scope>NUCLEOTIDE SEQUENCE</scope>
</reference>
<evidence type="ECO:0000259" key="3">
    <source>
        <dbReference type="PROSITE" id="PS50405"/>
    </source>
</evidence>
<proteinExistence type="predicted"/>
<dbReference type="Gene3D" id="1.20.1050.10">
    <property type="match status" value="1"/>
</dbReference>
<dbReference type="SFLD" id="SFLDG00358">
    <property type="entry name" value="Main_(cytGST)"/>
    <property type="match status" value="1"/>
</dbReference>
<dbReference type="InterPro" id="IPR010987">
    <property type="entry name" value="Glutathione-S-Trfase_C-like"/>
</dbReference>
<evidence type="ECO:0000313" key="5">
    <source>
        <dbReference type="Proteomes" id="UP000759131"/>
    </source>
</evidence>
<sequence>MPIDLYFNRFSGPVRAVWMTIRQLKLDVNFKPVDLAVGEQLKPEFLALNPLHTVPTLVDDGFALWESRAIMQYLCNRYAPDSTLYPKDPKQRALVDRSLNFDLTLLGQIEAVIFAPVFSGAPPSADTVTALNNSLKNLDQVLIKQNKYLVGDQLTLADLSLLAYWMYLEKSHTDVSAYPNYQRWVAGLQAELPYYDEVNGISQTEWDQEMARYMASVAK</sequence>
<dbReference type="Pfam" id="PF13417">
    <property type="entry name" value="GST_N_3"/>
    <property type="match status" value="1"/>
</dbReference>
<evidence type="ECO:0000313" key="4">
    <source>
        <dbReference type="EMBL" id="CAD7632780.1"/>
    </source>
</evidence>
<dbReference type="FunFam" id="1.20.1050.10:FF:000007">
    <property type="entry name" value="Glutathione S-transferase 1-1"/>
    <property type="match status" value="1"/>
</dbReference>
<evidence type="ECO:0008006" key="6">
    <source>
        <dbReference type="Google" id="ProtNLM"/>
    </source>
</evidence>
<dbReference type="InterPro" id="IPR036249">
    <property type="entry name" value="Thioredoxin-like_sf"/>
</dbReference>
<comment type="subunit">
    <text evidence="1">Homodimer.</text>
</comment>
<dbReference type="FunFam" id="3.40.30.10:FF:000034">
    <property type="entry name" value="glutathione S-transferase 1"/>
    <property type="match status" value="1"/>
</dbReference>